<name>A0ACB0LUF5_TRIPR</name>
<sequence>MSDSAKSSPTKNEGIQSPQMVINAIPLNTVPFTSPTMRRKSVAKKDKSSRTSTNPSSPSASVKKTKKKSKKSRTESRRAYTMSELYNDPLPSSDAPTPVINPAKENVDTSGKTSVNLGLNVENPAETLGLKDPAVSEKLGKNVPNPPIDVDTNVGASTETNNDVADESTKKTASETHVAPSVATHGAAPNVVPDVTTSLAQENLEDYSESDESPPPKDADKETVPDKVVNEDPDVVVVNETTVSDKAIPAHSEASVARRTRSRVGKGVEAANTPVQTPKPSKAKKDTGKKPLYGPPKPVSKVVPRTETKKRKAPPNSDSDFEPETDVAASGSTSRKSIGRKKIPQSVPYAPLDNVSFHLENGSARWKFVYHRRLALERNLKNDILECPSVVEAIEYAGLMKTVVGLDKCYDRLVKEFLINVADNCNDPASPEYRQVFVRGKCVKFSPTVINQYLQRDSEEVAPLKVTDNEVCKVLTGGRIKVM</sequence>
<comment type="caution">
    <text evidence="1">The sequence shown here is derived from an EMBL/GenBank/DDBJ whole genome shotgun (WGS) entry which is preliminary data.</text>
</comment>
<protein>
    <submittedName>
        <fullName evidence="1">Uncharacterized protein</fullName>
    </submittedName>
</protein>
<proteinExistence type="predicted"/>
<keyword evidence="2" id="KW-1185">Reference proteome</keyword>
<evidence type="ECO:0000313" key="1">
    <source>
        <dbReference type="EMBL" id="CAJ2673282.1"/>
    </source>
</evidence>
<reference evidence="1" key="1">
    <citation type="submission" date="2023-10" db="EMBL/GenBank/DDBJ databases">
        <authorList>
            <person name="Rodriguez Cubillos JULIANA M."/>
            <person name="De Vega J."/>
        </authorList>
    </citation>
    <scope>NUCLEOTIDE SEQUENCE</scope>
</reference>
<gene>
    <name evidence="1" type="ORF">MILVUS5_LOCUS36783</name>
</gene>
<accession>A0ACB0LUF5</accession>
<dbReference type="EMBL" id="CASHSV030000716">
    <property type="protein sequence ID" value="CAJ2673282.1"/>
    <property type="molecule type" value="Genomic_DNA"/>
</dbReference>
<evidence type="ECO:0000313" key="2">
    <source>
        <dbReference type="Proteomes" id="UP001177021"/>
    </source>
</evidence>
<dbReference type="Proteomes" id="UP001177021">
    <property type="component" value="Unassembled WGS sequence"/>
</dbReference>
<organism evidence="1 2">
    <name type="scientific">Trifolium pratense</name>
    <name type="common">Red clover</name>
    <dbReference type="NCBI Taxonomy" id="57577"/>
    <lineage>
        <taxon>Eukaryota</taxon>
        <taxon>Viridiplantae</taxon>
        <taxon>Streptophyta</taxon>
        <taxon>Embryophyta</taxon>
        <taxon>Tracheophyta</taxon>
        <taxon>Spermatophyta</taxon>
        <taxon>Magnoliopsida</taxon>
        <taxon>eudicotyledons</taxon>
        <taxon>Gunneridae</taxon>
        <taxon>Pentapetalae</taxon>
        <taxon>rosids</taxon>
        <taxon>fabids</taxon>
        <taxon>Fabales</taxon>
        <taxon>Fabaceae</taxon>
        <taxon>Papilionoideae</taxon>
        <taxon>50 kb inversion clade</taxon>
        <taxon>NPAAA clade</taxon>
        <taxon>Hologalegina</taxon>
        <taxon>IRL clade</taxon>
        <taxon>Trifolieae</taxon>
        <taxon>Trifolium</taxon>
    </lineage>
</organism>